<proteinExistence type="predicted"/>
<gene>
    <name evidence="1" type="ORF">CHK_0627</name>
</gene>
<dbReference type="STRING" id="270498.CHK_0627"/>
<protein>
    <submittedName>
        <fullName evidence="1">Uncharacterized protein</fullName>
    </submittedName>
</protein>
<reference evidence="1 2" key="1">
    <citation type="submission" date="2015-04" db="EMBL/GenBank/DDBJ databases">
        <title>Draft genome sequence of bacteremic isolate Catabacter hongkongensis type strain HKU16T.</title>
        <authorList>
            <person name="Lau S.K."/>
            <person name="Teng J.L."/>
            <person name="Huang Y."/>
            <person name="Curreem S.O."/>
            <person name="Tsui S.K."/>
            <person name="Woo P.C."/>
        </authorList>
    </citation>
    <scope>NUCLEOTIDE SEQUENCE [LARGE SCALE GENOMIC DNA]</scope>
    <source>
        <strain evidence="1 2">HKU16</strain>
    </source>
</reference>
<organism evidence="1 2">
    <name type="scientific">Christensenella hongkongensis</name>
    <dbReference type="NCBI Taxonomy" id="270498"/>
    <lineage>
        <taxon>Bacteria</taxon>
        <taxon>Bacillati</taxon>
        <taxon>Bacillota</taxon>
        <taxon>Clostridia</taxon>
        <taxon>Christensenellales</taxon>
        <taxon>Christensenellaceae</taxon>
        <taxon>Christensenella</taxon>
    </lineage>
</organism>
<accession>A0A0M2NHA3</accession>
<name>A0A0M2NHA3_9FIRM</name>
<keyword evidence="2" id="KW-1185">Reference proteome</keyword>
<evidence type="ECO:0000313" key="2">
    <source>
        <dbReference type="Proteomes" id="UP000034076"/>
    </source>
</evidence>
<dbReference type="AlphaFoldDB" id="A0A0M2NHA3"/>
<dbReference type="Proteomes" id="UP000034076">
    <property type="component" value="Unassembled WGS sequence"/>
</dbReference>
<comment type="caution">
    <text evidence="1">The sequence shown here is derived from an EMBL/GenBank/DDBJ whole genome shotgun (WGS) entry which is preliminary data.</text>
</comment>
<dbReference type="EMBL" id="LAYJ01000053">
    <property type="protein sequence ID" value="KKI51944.1"/>
    <property type="molecule type" value="Genomic_DNA"/>
</dbReference>
<sequence length="39" mass="4552">MRKRKILSEKKIENVNSFTCWVKKNMKNYSGGNSFGTKV</sequence>
<evidence type="ECO:0000313" key="1">
    <source>
        <dbReference type="EMBL" id="KKI51944.1"/>
    </source>
</evidence>